<dbReference type="Gene3D" id="2.160.20.120">
    <property type="match status" value="1"/>
</dbReference>
<dbReference type="InterPro" id="IPR021255">
    <property type="entry name" value="DUF2807"/>
</dbReference>
<dbReference type="OrthoDB" id="796727at2"/>
<evidence type="ECO:0000313" key="4">
    <source>
        <dbReference type="Proteomes" id="UP000286701"/>
    </source>
</evidence>
<evidence type="ECO:0000259" key="2">
    <source>
        <dbReference type="Pfam" id="PF10988"/>
    </source>
</evidence>
<feature type="signal peptide" evidence="1">
    <location>
        <begin position="1"/>
        <end position="24"/>
    </location>
</feature>
<sequence>MKIKNLFLIATVILALVSFKSTYANTTKDDAFTILQDVGAISSIEVHGNVQLFITDAPADVIKVYNKYYAESALIQNKDGVLRISSYGNEKLVIWVKANDLRSVSLFDNAQINSFGTLSKIEFSVDLHNNAQANLNLNAFKLTLHVSNNAKADINGSAEEFNLNREVEQNVTRNNLAVIHLYENKNIAVAGKQITAL</sequence>
<evidence type="ECO:0000313" key="3">
    <source>
        <dbReference type="EMBL" id="RWY48035.1"/>
    </source>
</evidence>
<dbReference type="EMBL" id="SBIW01000012">
    <property type="protein sequence ID" value="RWY48035.1"/>
    <property type="molecule type" value="Genomic_DNA"/>
</dbReference>
<gene>
    <name evidence="3" type="ORF">EPL05_20840</name>
</gene>
<name>A0A444MIS2_9SPHI</name>
<accession>A0A444MIS2</accession>
<evidence type="ECO:0000256" key="1">
    <source>
        <dbReference type="SAM" id="SignalP"/>
    </source>
</evidence>
<feature type="chain" id="PRO_5019438732" description="Putative auto-transporter adhesin head GIN domain-containing protein" evidence="1">
    <location>
        <begin position="25"/>
        <end position="197"/>
    </location>
</feature>
<dbReference type="Proteomes" id="UP000286701">
    <property type="component" value="Unassembled WGS sequence"/>
</dbReference>
<feature type="domain" description="Putative auto-transporter adhesin head GIN" evidence="2">
    <location>
        <begin position="43"/>
        <end position="167"/>
    </location>
</feature>
<dbReference type="Pfam" id="PF10988">
    <property type="entry name" value="DUF2807"/>
    <property type="match status" value="1"/>
</dbReference>
<dbReference type="RefSeq" id="WP_128535928.1">
    <property type="nucleotide sequence ID" value="NZ_SBIW01000012.1"/>
</dbReference>
<reference evidence="3 4" key="1">
    <citation type="submission" date="2019-01" db="EMBL/GenBank/DDBJ databases">
        <title>Mucilaginibacter antarcticum sp. nov., isolated from antarctic soil.</title>
        <authorList>
            <person name="Yan Y.-Q."/>
            <person name="Du Z.-J."/>
        </authorList>
    </citation>
    <scope>NUCLEOTIDE SEQUENCE [LARGE SCALE GENOMIC DNA]</scope>
    <source>
        <strain evidence="3 4">F01003</strain>
    </source>
</reference>
<proteinExistence type="predicted"/>
<keyword evidence="1" id="KW-0732">Signal</keyword>
<protein>
    <recommendedName>
        <fullName evidence="2">Putative auto-transporter adhesin head GIN domain-containing protein</fullName>
    </recommendedName>
</protein>
<dbReference type="AlphaFoldDB" id="A0A444MIS2"/>
<comment type="caution">
    <text evidence="3">The sequence shown here is derived from an EMBL/GenBank/DDBJ whole genome shotgun (WGS) entry which is preliminary data.</text>
</comment>
<keyword evidence="4" id="KW-1185">Reference proteome</keyword>
<organism evidence="3 4">
    <name type="scientific">Mucilaginibacter gilvus</name>
    <dbReference type="NCBI Taxonomy" id="2305909"/>
    <lineage>
        <taxon>Bacteria</taxon>
        <taxon>Pseudomonadati</taxon>
        <taxon>Bacteroidota</taxon>
        <taxon>Sphingobacteriia</taxon>
        <taxon>Sphingobacteriales</taxon>
        <taxon>Sphingobacteriaceae</taxon>
        <taxon>Mucilaginibacter</taxon>
    </lineage>
</organism>